<dbReference type="InterPro" id="IPR030387">
    <property type="entry name" value="G_Bms1/Tsr1_dom"/>
</dbReference>
<dbReference type="EMBL" id="CAHIKZ030001044">
    <property type="protein sequence ID" value="CAE1250505.1"/>
    <property type="molecule type" value="Genomic_DNA"/>
</dbReference>
<evidence type="ECO:0000256" key="3">
    <source>
        <dbReference type="ARBA" id="ARBA00022553"/>
    </source>
</evidence>
<dbReference type="PANTHER" id="PTHR12858">
    <property type="entry name" value="RIBOSOME BIOGENESIS PROTEIN"/>
    <property type="match status" value="1"/>
</dbReference>
<feature type="domain" description="Bms1-type G" evidence="12">
    <location>
        <begin position="76"/>
        <end position="241"/>
    </location>
</feature>
<keyword evidence="8" id="KW-0539">Nucleus</keyword>
<dbReference type="InterPro" id="IPR037875">
    <property type="entry name" value="Bms1_N"/>
</dbReference>
<keyword evidence="7" id="KW-0342">GTP-binding</keyword>
<dbReference type="SMART" id="SM00785">
    <property type="entry name" value="AARP2CN"/>
    <property type="match status" value="1"/>
</dbReference>
<reference evidence="13" key="1">
    <citation type="submission" date="2021-01" db="EMBL/GenBank/DDBJ databases">
        <authorList>
            <person name="Li R."/>
            <person name="Bekaert M."/>
        </authorList>
    </citation>
    <scope>NUCLEOTIDE SEQUENCE</scope>
    <source>
        <strain evidence="13">Farmed</strain>
    </source>
</reference>
<keyword evidence="2" id="KW-0690">Ribosome biogenesis</keyword>
<evidence type="ECO:0000256" key="4">
    <source>
        <dbReference type="ARBA" id="ARBA00022741"/>
    </source>
</evidence>
<dbReference type="GO" id="GO:0032040">
    <property type="term" value="C:small-subunit processome"/>
    <property type="evidence" value="ECO:0007669"/>
    <property type="project" value="UniProtKB-ARBA"/>
</dbReference>
<organism evidence="13 14">
    <name type="scientific">Acanthosepion pharaonis</name>
    <name type="common">Pharaoh cuttlefish</name>
    <name type="synonym">Sepia pharaonis</name>
    <dbReference type="NCBI Taxonomy" id="158019"/>
    <lineage>
        <taxon>Eukaryota</taxon>
        <taxon>Metazoa</taxon>
        <taxon>Spiralia</taxon>
        <taxon>Lophotrochozoa</taxon>
        <taxon>Mollusca</taxon>
        <taxon>Cephalopoda</taxon>
        <taxon>Coleoidea</taxon>
        <taxon>Decapodiformes</taxon>
        <taxon>Sepiida</taxon>
        <taxon>Sepiina</taxon>
        <taxon>Sepiidae</taxon>
        <taxon>Acanthosepion</taxon>
    </lineage>
</organism>
<keyword evidence="5" id="KW-0378">Hydrolase</keyword>
<evidence type="ECO:0000313" key="13">
    <source>
        <dbReference type="EMBL" id="CAE1250505.1"/>
    </source>
</evidence>
<feature type="compositionally biased region" description="Acidic residues" evidence="11">
    <location>
        <begin position="416"/>
        <end position="459"/>
    </location>
</feature>
<dbReference type="GO" id="GO:0003924">
    <property type="term" value="F:GTPase activity"/>
    <property type="evidence" value="ECO:0007669"/>
    <property type="project" value="TreeGrafter"/>
</dbReference>
<dbReference type="InterPro" id="IPR039761">
    <property type="entry name" value="Bms1/Tsr1"/>
</dbReference>
<comment type="catalytic activity">
    <reaction evidence="9">
        <text>GTP + H2O = GDP + phosphate + H(+)</text>
        <dbReference type="Rhea" id="RHEA:19669"/>
        <dbReference type="ChEBI" id="CHEBI:15377"/>
        <dbReference type="ChEBI" id="CHEBI:15378"/>
        <dbReference type="ChEBI" id="CHEBI:37565"/>
        <dbReference type="ChEBI" id="CHEBI:43474"/>
        <dbReference type="ChEBI" id="CHEBI:58189"/>
    </reaction>
    <physiologicalReaction direction="left-to-right" evidence="9">
        <dbReference type="Rhea" id="RHEA:19670"/>
    </physiologicalReaction>
</comment>
<feature type="compositionally biased region" description="Basic and acidic residues" evidence="11">
    <location>
        <begin position="461"/>
        <end position="472"/>
    </location>
</feature>
<comment type="subcellular location">
    <subcellularLocation>
        <location evidence="1">Nucleus</location>
        <location evidence="1">Nucleolus</location>
    </subcellularLocation>
</comment>
<dbReference type="Pfam" id="PF08142">
    <property type="entry name" value="AARP2CN"/>
    <property type="match status" value="1"/>
</dbReference>
<dbReference type="GO" id="GO:0005524">
    <property type="term" value="F:ATP binding"/>
    <property type="evidence" value="ECO:0007669"/>
    <property type="project" value="UniProtKB-KW"/>
</dbReference>
<evidence type="ECO:0000313" key="14">
    <source>
        <dbReference type="Proteomes" id="UP000597762"/>
    </source>
</evidence>
<dbReference type="AlphaFoldDB" id="A0A812BZW9"/>
<gene>
    <name evidence="13" type="ORF">SPHA_27142</name>
</gene>
<dbReference type="CDD" id="cd01882">
    <property type="entry name" value="BMS1"/>
    <property type="match status" value="1"/>
</dbReference>
<feature type="region of interest" description="Disordered" evidence="11">
    <location>
        <begin position="411"/>
        <end position="516"/>
    </location>
</feature>
<dbReference type="Gene3D" id="3.40.50.300">
    <property type="entry name" value="P-loop containing nucleotide triphosphate hydrolases"/>
    <property type="match status" value="1"/>
</dbReference>
<evidence type="ECO:0000256" key="7">
    <source>
        <dbReference type="ARBA" id="ARBA00023134"/>
    </source>
</evidence>
<evidence type="ECO:0000256" key="11">
    <source>
        <dbReference type="SAM" id="MobiDB-lite"/>
    </source>
</evidence>
<accession>A0A812BZW9</accession>
<comment type="similarity">
    <text evidence="10">Belongs to the TRAFAC class translation factor GTPase superfamily. Bms1-like GTPase family. BMS1 subfamily.</text>
</comment>
<dbReference type="GO" id="GO:0034511">
    <property type="term" value="F:U3 snoRNA binding"/>
    <property type="evidence" value="ECO:0007669"/>
    <property type="project" value="TreeGrafter"/>
</dbReference>
<name>A0A812BZW9_ACAPH</name>
<comment type="caution">
    <text evidence="13">The sequence shown here is derived from an EMBL/GenBank/DDBJ whole genome shotgun (WGS) entry which is preliminary data.</text>
</comment>
<evidence type="ECO:0000259" key="12">
    <source>
        <dbReference type="PROSITE" id="PS51714"/>
    </source>
</evidence>
<dbReference type="GO" id="GO:0005654">
    <property type="term" value="C:nucleoplasm"/>
    <property type="evidence" value="ECO:0007669"/>
    <property type="project" value="UniProtKB-ARBA"/>
</dbReference>
<dbReference type="FunFam" id="3.40.50.300:FF:000105">
    <property type="entry name" value="BMS1 ribosome biogenesis factor"/>
    <property type="match status" value="1"/>
</dbReference>
<evidence type="ECO:0000256" key="8">
    <source>
        <dbReference type="ARBA" id="ARBA00023242"/>
    </source>
</evidence>
<proteinExistence type="inferred from homology"/>
<evidence type="ECO:0000256" key="2">
    <source>
        <dbReference type="ARBA" id="ARBA00022517"/>
    </source>
</evidence>
<keyword evidence="3" id="KW-0597">Phosphoprotein</keyword>
<keyword evidence="14" id="KW-1185">Reference proteome</keyword>
<dbReference type="Proteomes" id="UP000597762">
    <property type="component" value="Unassembled WGS sequence"/>
</dbReference>
<evidence type="ECO:0000256" key="6">
    <source>
        <dbReference type="ARBA" id="ARBA00022840"/>
    </source>
</evidence>
<dbReference type="PANTHER" id="PTHR12858:SF2">
    <property type="entry name" value="RIBOSOME BIOGENESIS PROTEIN BMS1 HOMOLOG"/>
    <property type="match status" value="1"/>
</dbReference>
<keyword evidence="4" id="KW-0547">Nucleotide-binding</keyword>
<dbReference type="SUPFAM" id="SSF52540">
    <property type="entry name" value="P-loop containing nucleoside triphosphate hydrolases"/>
    <property type="match status" value="1"/>
</dbReference>
<dbReference type="GO" id="GO:0005525">
    <property type="term" value="F:GTP binding"/>
    <property type="evidence" value="ECO:0007669"/>
    <property type="project" value="UniProtKB-KW"/>
</dbReference>
<sequence>MEFETVVGYQLCIFDAHRVSFGFYTDLTSVRLVIKMDEVDSVKKATSRAHKAVQRAEDKKSKKRHIPIVDRTPLEPPPIIVAIVGPPKVGKTTLLKCITKKYSHQKLSAVSGPVTVVSGKRRRLTLIECNNDINSMIDISKVADLVLLLVDASFGFEMEIFEFLNICQVHGFPRVMGVLTHLDTFRDGKQLKKVKKRLKNRFWTEIYQGAKLFYLSGLVNEEYQNQEVHNLCRFISVMKFRPLQWRISHPYMLVDRMEDITNQEELRKKPKCDRTLCVYGYLRGTHLKSTTKIHIPGCGDHSINDIQFLPDPCPTPDLSKKQSLNVKQRPIYAPMSGVGGIIYDKDAVYIDIGQKDANKKNEEDEHDEPGGLLSGLLNVQDTIDSKMSASQMTLFSNTAPLTDLQELELKNGGHEDGDEENSDFDQEDEDDDEEEEEEEESADDGDSDSDEKEDLENTESEQPKAKKMKLAEDSMSSASEDDDDSEKSEDSSDDDLEKSEDSSDDDDQETGHLKWKTDLLKKASSSFRDRQLAKKNYKKLIYGDDETTLSDKEDSEDEEIGGLFKVMRKKNEASRSKRDYHGFDCSRFVVGHIQDWTLSEVQDQIQDCFVTGKWESHEDAETLLKDDGEFTVF</sequence>
<evidence type="ECO:0000256" key="9">
    <source>
        <dbReference type="ARBA" id="ARBA00049117"/>
    </source>
</evidence>
<dbReference type="InterPro" id="IPR027417">
    <property type="entry name" value="P-loop_NTPase"/>
</dbReference>
<dbReference type="GO" id="GO:0000479">
    <property type="term" value="P:endonucleolytic cleavage of tricistronic rRNA transcript (SSU-rRNA, 5.8S rRNA, LSU-rRNA)"/>
    <property type="evidence" value="ECO:0007669"/>
    <property type="project" value="TreeGrafter"/>
</dbReference>
<dbReference type="PROSITE" id="PS51714">
    <property type="entry name" value="G_BMS1"/>
    <property type="match status" value="1"/>
</dbReference>
<evidence type="ECO:0000256" key="1">
    <source>
        <dbReference type="ARBA" id="ARBA00004604"/>
    </source>
</evidence>
<dbReference type="OrthoDB" id="10260897at2759"/>
<dbReference type="InterPro" id="IPR012948">
    <property type="entry name" value="AARP2CN"/>
</dbReference>
<protein>
    <submittedName>
        <fullName evidence="13">BMS1</fullName>
    </submittedName>
</protein>
<evidence type="ECO:0000256" key="5">
    <source>
        <dbReference type="ARBA" id="ARBA00022801"/>
    </source>
</evidence>
<dbReference type="GO" id="GO:0030686">
    <property type="term" value="C:90S preribosome"/>
    <property type="evidence" value="ECO:0007669"/>
    <property type="project" value="TreeGrafter"/>
</dbReference>
<evidence type="ECO:0000256" key="10">
    <source>
        <dbReference type="ARBA" id="ARBA00061391"/>
    </source>
</evidence>
<dbReference type="GO" id="GO:0000462">
    <property type="term" value="P:maturation of SSU-rRNA from tricistronic rRNA transcript (SSU-rRNA, 5.8S rRNA, LSU-rRNA)"/>
    <property type="evidence" value="ECO:0007669"/>
    <property type="project" value="TreeGrafter"/>
</dbReference>
<keyword evidence="6" id="KW-0067">ATP-binding</keyword>
<feature type="compositionally biased region" description="Acidic residues" evidence="11">
    <location>
        <begin position="479"/>
        <end position="508"/>
    </location>
</feature>